<feature type="binding site" evidence="10">
    <location>
        <position position="177"/>
    </location>
    <ligand>
        <name>Fe cation</name>
        <dbReference type="ChEBI" id="CHEBI:24875"/>
        <label>1</label>
    </ligand>
</feature>
<evidence type="ECO:0000259" key="12">
    <source>
        <dbReference type="Pfam" id="PF00210"/>
    </source>
</evidence>
<dbReference type="PANTHER" id="PTHR11431">
    <property type="entry name" value="FERRITIN"/>
    <property type="match status" value="1"/>
</dbReference>
<reference evidence="13" key="1">
    <citation type="submission" date="2023-06" db="EMBL/GenBank/DDBJ databases">
        <title>Reference genome for the Northern bat (Eptesicus nilssonii), a most northern bat species.</title>
        <authorList>
            <person name="Laine V.N."/>
            <person name="Pulliainen A.T."/>
            <person name="Lilley T.M."/>
        </authorList>
    </citation>
    <scope>NUCLEOTIDE SEQUENCE</scope>
    <source>
        <strain evidence="13">BLF_Eptnil</strain>
        <tissue evidence="13">Kidney</tissue>
    </source>
</reference>
<dbReference type="GO" id="GO:0005776">
    <property type="term" value="C:autophagosome"/>
    <property type="evidence" value="ECO:0007669"/>
    <property type="project" value="UniProtKB-SubCell"/>
</dbReference>
<feature type="region of interest" description="Disordered" evidence="11">
    <location>
        <begin position="280"/>
        <end position="321"/>
    </location>
</feature>
<evidence type="ECO:0000313" key="13">
    <source>
        <dbReference type="EMBL" id="KAK1333659.1"/>
    </source>
</evidence>
<feature type="binding site" evidence="10">
    <location>
        <position position="207"/>
    </location>
    <ligand>
        <name>Fe cation</name>
        <dbReference type="ChEBI" id="CHEBI:24875"/>
        <label>1</label>
    </ligand>
</feature>
<dbReference type="EMBL" id="JAULJE010000016">
    <property type="protein sequence ID" value="KAK1333659.1"/>
    <property type="molecule type" value="Genomic_DNA"/>
</dbReference>
<protein>
    <recommendedName>
        <fullName evidence="6">Ferritin heavy chain</fullName>
        <ecNumber evidence="4">1.16.3.1</ecNumber>
    </recommendedName>
</protein>
<feature type="binding site" evidence="10">
    <location>
        <position position="210"/>
    </location>
    <ligand>
        <name>Fe cation</name>
        <dbReference type="ChEBI" id="CHEBI:24875"/>
        <label>1</label>
    </ligand>
</feature>
<keyword evidence="14" id="KW-1185">Reference proteome</keyword>
<evidence type="ECO:0000256" key="4">
    <source>
        <dbReference type="ARBA" id="ARBA00013107"/>
    </source>
</evidence>
<evidence type="ECO:0000313" key="14">
    <source>
        <dbReference type="Proteomes" id="UP001177744"/>
    </source>
</evidence>
<comment type="function">
    <text evidence="8">Stores iron in a soluble, non-toxic, readily available form. Important for iron homeostasis. Has ferroxidase activity. Iron is taken up in the ferrous form and deposited as ferric hydroxides after oxidation. Also plays a role in delivery of iron to cells. Mediates iron uptake in capsule cells of the developing kidney. Delivery to lysosomes is mediated by the cargo receptor NCOA4 for autophagic degradation and release of iron.</text>
</comment>
<dbReference type="GO" id="GO:0006826">
    <property type="term" value="P:iron ion transport"/>
    <property type="evidence" value="ECO:0007669"/>
    <property type="project" value="InterPro"/>
</dbReference>
<dbReference type="InterPro" id="IPR009078">
    <property type="entry name" value="Ferritin-like_SF"/>
</dbReference>
<dbReference type="Proteomes" id="UP001177744">
    <property type="component" value="Unassembled WGS sequence"/>
</dbReference>
<name>A0AA40LJ51_CNENI</name>
<evidence type="ECO:0000256" key="9">
    <source>
        <dbReference type="ARBA" id="ARBA00047990"/>
    </source>
</evidence>
<evidence type="ECO:0000256" key="10">
    <source>
        <dbReference type="PIRSR" id="PIRSR601519-1"/>
    </source>
</evidence>
<dbReference type="GO" id="GO:0008199">
    <property type="term" value="F:ferric iron binding"/>
    <property type="evidence" value="ECO:0007669"/>
    <property type="project" value="InterPro"/>
</dbReference>
<dbReference type="AlphaFoldDB" id="A0AA40LJ51"/>
<comment type="subunit">
    <text evidence="7">Oligomer of 24 subunits. There are two types of subunits: L (light) chain and H (heavy) chain. The major chain can be light or heavy, depending on the species and tissue type. The functional molecule forms a roughly spherical shell with a diameter of 12 nm and contains a central cavity into which the insoluble mineral iron core is deposited. Interacts with NCOA4; NCOA4 promotes targeting of the iron-binding ferritin complex to autolysosomes following starvation or iron depletion.</text>
</comment>
<dbReference type="Gene3D" id="1.20.1260.10">
    <property type="match status" value="1"/>
</dbReference>
<gene>
    <name evidence="13" type="ORF">QTO34_006044</name>
</gene>
<keyword evidence="10" id="KW-0408">Iron</keyword>
<keyword evidence="5" id="KW-0458">Lysosome</keyword>
<sequence>MHEDSGKNRPSFPWLPALASLWHPGPWLLRSGCCHHPQGPGLLCSGCCQAAGTWDALLWLLLPPTRTQAALLLPLPGIWDRGCFTPAAAAIHRGHALSHAAVARRTPPPLMSDFLPDKAVVVGAEAEAVREFNRIIKTSQAPVRDSGPGSTRDLRRETELFGLKESRATIIHQNNLELYASYAHQSMSYYFDRDGDANCFLHQAHEEEEHAEKLMKLQSQRGGQIFLQDIKKPDHDDWENGLNAMEWALHLVSGSWRCQAPAPEAGCSHRDQEAACPMIPSCSQPQKPQVRLPNTSWGDGETGPQHLRLAAATETKKLPAP</sequence>
<comment type="subcellular location">
    <subcellularLocation>
        <location evidence="2">Cytoplasmic vesicle</location>
        <location evidence="2">Autophagosome</location>
    </subcellularLocation>
    <subcellularLocation>
        <location evidence="1">Lysosome</location>
    </subcellularLocation>
</comment>
<accession>A0AA40LJ51</accession>
<dbReference type="InterPro" id="IPR001519">
    <property type="entry name" value="Ferritin"/>
</dbReference>
<dbReference type="GO" id="GO:0005764">
    <property type="term" value="C:lysosome"/>
    <property type="evidence" value="ECO:0007669"/>
    <property type="project" value="UniProtKB-SubCell"/>
</dbReference>
<dbReference type="InterPro" id="IPR008331">
    <property type="entry name" value="Ferritin_DPS_dom"/>
</dbReference>
<dbReference type="Pfam" id="PF00210">
    <property type="entry name" value="Ferritin"/>
    <property type="match status" value="1"/>
</dbReference>
<evidence type="ECO:0000256" key="1">
    <source>
        <dbReference type="ARBA" id="ARBA00004371"/>
    </source>
</evidence>
<comment type="catalytic activity">
    <reaction evidence="9">
        <text>4 Fe(2+) + O2 + 4 H(+) = 4 Fe(3+) + 2 H2O</text>
        <dbReference type="Rhea" id="RHEA:11148"/>
        <dbReference type="ChEBI" id="CHEBI:15377"/>
        <dbReference type="ChEBI" id="CHEBI:15378"/>
        <dbReference type="ChEBI" id="CHEBI:15379"/>
        <dbReference type="ChEBI" id="CHEBI:29033"/>
        <dbReference type="ChEBI" id="CHEBI:29034"/>
        <dbReference type="EC" id="1.16.3.1"/>
    </reaction>
</comment>
<evidence type="ECO:0000256" key="3">
    <source>
        <dbReference type="ARBA" id="ARBA00007513"/>
    </source>
</evidence>
<dbReference type="SUPFAM" id="SSF47240">
    <property type="entry name" value="Ferritin-like"/>
    <property type="match status" value="1"/>
</dbReference>
<proteinExistence type="inferred from homology"/>
<keyword evidence="10" id="KW-0479">Metal-binding</keyword>
<evidence type="ECO:0000256" key="11">
    <source>
        <dbReference type="SAM" id="MobiDB-lite"/>
    </source>
</evidence>
<feature type="domain" description="Ferritin/DPS" evidence="12">
    <location>
        <begin position="172"/>
        <end position="250"/>
    </location>
</feature>
<dbReference type="GO" id="GO:0004322">
    <property type="term" value="F:ferroxidase activity"/>
    <property type="evidence" value="ECO:0007669"/>
    <property type="project" value="UniProtKB-EC"/>
</dbReference>
<organism evidence="13 14">
    <name type="scientific">Cnephaeus nilssonii</name>
    <name type="common">Northern bat</name>
    <name type="synonym">Eptesicus nilssonii</name>
    <dbReference type="NCBI Taxonomy" id="3371016"/>
    <lineage>
        <taxon>Eukaryota</taxon>
        <taxon>Metazoa</taxon>
        <taxon>Chordata</taxon>
        <taxon>Craniata</taxon>
        <taxon>Vertebrata</taxon>
        <taxon>Euteleostomi</taxon>
        <taxon>Mammalia</taxon>
        <taxon>Eutheria</taxon>
        <taxon>Laurasiatheria</taxon>
        <taxon>Chiroptera</taxon>
        <taxon>Yangochiroptera</taxon>
        <taxon>Vespertilionidae</taxon>
        <taxon>Cnephaeus</taxon>
    </lineage>
</organism>
<evidence type="ECO:0000256" key="2">
    <source>
        <dbReference type="ARBA" id="ARBA00004419"/>
    </source>
</evidence>
<dbReference type="EC" id="1.16.3.1" evidence="4"/>
<evidence type="ECO:0000256" key="7">
    <source>
        <dbReference type="ARBA" id="ARBA00044959"/>
    </source>
</evidence>
<comment type="similarity">
    <text evidence="3">Belongs to the ferritin family.</text>
</comment>
<dbReference type="InterPro" id="IPR012347">
    <property type="entry name" value="Ferritin-like"/>
</dbReference>
<feature type="compositionally biased region" description="Polar residues" evidence="11">
    <location>
        <begin position="281"/>
        <end position="297"/>
    </location>
</feature>
<dbReference type="GO" id="GO:0006879">
    <property type="term" value="P:intracellular iron ion homeostasis"/>
    <property type="evidence" value="ECO:0007669"/>
    <property type="project" value="InterPro"/>
</dbReference>
<evidence type="ECO:0000256" key="8">
    <source>
        <dbReference type="ARBA" id="ARBA00045964"/>
    </source>
</evidence>
<evidence type="ECO:0000256" key="6">
    <source>
        <dbReference type="ARBA" id="ARBA00039731"/>
    </source>
</evidence>
<dbReference type="GO" id="GO:0008198">
    <property type="term" value="F:ferrous iron binding"/>
    <property type="evidence" value="ECO:0007669"/>
    <property type="project" value="TreeGrafter"/>
</dbReference>
<evidence type="ECO:0000256" key="5">
    <source>
        <dbReference type="ARBA" id="ARBA00023228"/>
    </source>
</evidence>
<comment type="caution">
    <text evidence="13">The sequence shown here is derived from an EMBL/GenBank/DDBJ whole genome shotgun (WGS) entry which is preliminary data.</text>
</comment>
<dbReference type="PANTHER" id="PTHR11431:SF37">
    <property type="entry name" value="FERRITIN HEAVY CHAIN"/>
    <property type="match status" value="1"/>
</dbReference>